<dbReference type="Proteomes" id="UP000250275">
    <property type="component" value="Unassembled WGS sequence"/>
</dbReference>
<proteinExistence type="predicted"/>
<organism evidence="1 2">
    <name type="scientific">Eufriesea mexicana</name>
    <dbReference type="NCBI Taxonomy" id="516756"/>
    <lineage>
        <taxon>Eukaryota</taxon>
        <taxon>Metazoa</taxon>
        <taxon>Ecdysozoa</taxon>
        <taxon>Arthropoda</taxon>
        <taxon>Hexapoda</taxon>
        <taxon>Insecta</taxon>
        <taxon>Pterygota</taxon>
        <taxon>Neoptera</taxon>
        <taxon>Endopterygota</taxon>
        <taxon>Hymenoptera</taxon>
        <taxon>Apocrita</taxon>
        <taxon>Aculeata</taxon>
        <taxon>Apoidea</taxon>
        <taxon>Anthophila</taxon>
        <taxon>Apidae</taxon>
        <taxon>Eufriesea</taxon>
    </lineage>
</organism>
<accession>A0A310SI94</accession>
<dbReference type="EMBL" id="KQ759877">
    <property type="protein sequence ID" value="OAD62268.1"/>
    <property type="molecule type" value="Genomic_DNA"/>
</dbReference>
<evidence type="ECO:0000313" key="1">
    <source>
        <dbReference type="EMBL" id="OAD62268.1"/>
    </source>
</evidence>
<keyword evidence="2" id="KW-1185">Reference proteome</keyword>
<evidence type="ECO:0000313" key="2">
    <source>
        <dbReference type="Proteomes" id="UP000250275"/>
    </source>
</evidence>
<protein>
    <submittedName>
        <fullName evidence="1">Uncharacterized protein</fullName>
    </submittedName>
</protein>
<sequence>MLTRLSAARIVTKRISIKTRSENEILEATSARDGAVPSVKLGPVDGETCDKPREALKVTESCGGSVVGAVTFSLRGDKKTIVHRTPTALPGYVTATGLPPLRAPESVTNLRRVSNATKRLPGRIRLRVVPACSTWSPVESENKFPVLNAVRPFRCCSLLGPIRDVCPPRGCWESDSSLAPAAVRPALIRPCDDYANHNTLGPLTARHCDWPADGSAANYSQKSSKIERRPILNHV</sequence>
<dbReference type="AlphaFoldDB" id="A0A310SI94"/>
<gene>
    <name evidence="1" type="ORF">WN48_06922</name>
</gene>
<name>A0A310SI94_9HYME</name>
<reference evidence="1 2" key="1">
    <citation type="submission" date="2015-07" db="EMBL/GenBank/DDBJ databases">
        <title>The genome of Eufriesea mexicana.</title>
        <authorList>
            <person name="Pan H."/>
            <person name="Kapheim K."/>
        </authorList>
    </citation>
    <scope>NUCLEOTIDE SEQUENCE [LARGE SCALE GENOMIC DNA]</scope>
    <source>
        <strain evidence="1">0111107269</strain>
        <tissue evidence="1">Whole body</tissue>
    </source>
</reference>